<keyword evidence="3" id="KW-1185">Reference proteome</keyword>
<feature type="compositionally biased region" description="Basic residues" evidence="1">
    <location>
        <begin position="101"/>
        <end position="118"/>
    </location>
</feature>
<feature type="signal peptide" evidence="2">
    <location>
        <begin position="1"/>
        <end position="20"/>
    </location>
</feature>
<dbReference type="PaxDb" id="121845-A0A3Q0J495"/>
<dbReference type="Proteomes" id="UP000079169">
    <property type="component" value="Unplaced"/>
</dbReference>
<feature type="region of interest" description="Disordered" evidence="1">
    <location>
        <begin position="27"/>
        <end position="217"/>
    </location>
</feature>
<evidence type="ECO:0000256" key="2">
    <source>
        <dbReference type="SAM" id="SignalP"/>
    </source>
</evidence>
<reference evidence="4" key="1">
    <citation type="submission" date="2025-08" db="UniProtKB">
        <authorList>
            <consortium name="RefSeq"/>
        </authorList>
    </citation>
    <scope>IDENTIFICATION</scope>
</reference>
<dbReference type="RefSeq" id="XP_026683251.1">
    <property type="nucleotide sequence ID" value="XM_026827450.1"/>
</dbReference>
<keyword evidence="2" id="KW-0732">Signal</keyword>
<protein>
    <submittedName>
        <fullName evidence="4">Nucleolin-like</fullName>
    </submittedName>
</protein>
<feature type="chain" id="PRO_5018153526" evidence="2">
    <location>
        <begin position="21"/>
        <end position="217"/>
    </location>
</feature>
<organism evidence="3 4">
    <name type="scientific">Diaphorina citri</name>
    <name type="common">Asian citrus psyllid</name>
    <dbReference type="NCBI Taxonomy" id="121845"/>
    <lineage>
        <taxon>Eukaryota</taxon>
        <taxon>Metazoa</taxon>
        <taxon>Ecdysozoa</taxon>
        <taxon>Arthropoda</taxon>
        <taxon>Hexapoda</taxon>
        <taxon>Insecta</taxon>
        <taxon>Pterygota</taxon>
        <taxon>Neoptera</taxon>
        <taxon>Paraneoptera</taxon>
        <taxon>Hemiptera</taxon>
        <taxon>Sternorrhyncha</taxon>
        <taxon>Psylloidea</taxon>
        <taxon>Psyllidae</taxon>
        <taxon>Diaphorininae</taxon>
        <taxon>Diaphorina</taxon>
    </lineage>
</organism>
<feature type="compositionally biased region" description="Acidic residues" evidence="1">
    <location>
        <begin position="195"/>
        <end position="217"/>
    </location>
</feature>
<evidence type="ECO:0000313" key="4">
    <source>
        <dbReference type="RefSeq" id="XP_026683251.1"/>
    </source>
</evidence>
<dbReference type="AlphaFoldDB" id="A0A3Q0J495"/>
<feature type="compositionally biased region" description="Acidic residues" evidence="1">
    <location>
        <begin position="145"/>
        <end position="167"/>
    </location>
</feature>
<name>A0A3Q0J495_DIACI</name>
<accession>A0A3Q0J495</accession>
<feature type="non-terminal residue" evidence="4">
    <location>
        <position position="217"/>
    </location>
</feature>
<evidence type="ECO:0000313" key="3">
    <source>
        <dbReference type="Proteomes" id="UP000079169"/>
    </source>
</evidence>
<evidence type="ECO:0000256" key="1">
    <source>
        <dbReference type="SAM" id="MobiDB-lite"/>
    </source>
</evidence>
<proteinExistence type="predicted"/>
<feature type="compositionally biased region" description="Basic and acidic residues" evidence="1">
    <location>
        <begin position="71"/>
        <end position="94"/>
    </location>
</feature>
<dbReference type="GeneID" id="113469604"/>
<dbReference type="KEGG" id="dci:113469604"/>
<gene>
    <name evidence="4" type="primary">LOC113469604</name>
</gene>
<sequence length="217" mass="24079">MSHTNLSLLLTSNILKFIWASSASYSLAQGGSRRGRYPPSSTSNSDEEGSDEGGGGPTPCKRARHGTGGGKLKDSSNDSIKVEEIKDTEKKRSNADQPRGQKSKRARILHGKLKKKLRAVGEPEGQVQRGKRPVPHQPRFSISNEVEDNDDDNESDEDDDEDDEDEDGKLNDFRSRVCGSNPGRRRRLNVFGSNEVEDNDDDNESDEDDDEDDEDED</sequence>